<dbReference type="InterPro" id="IPR001254">
    <property type="entry name" value="Trypsin_dom"/>
</dbReference>
<dbReference type="SUPFAM" id="SSF50494">
    <property type="entry name" value="Trypsin-like serine proteases"/>
    <property type="match status" value="1"/>
</dbReference>
<feature type="domain" description="Peptidase S1" evidence="3">
    <location>
        <begin position="91"/>
        <end position="437"/>
    </location>
</feature>
<dbReference type="EMBL" id="CP060718">
    <property type="protein sequence ID" value="QNN67890.1"/>
    <property type="molecule type" value="Genomic_DNA"/>
</dbReference>
<organism evidence="4 5">
    <name type="scientific">Sphingomonas lutea</name>
    <dbReference type="NCBI Taxonomy" id="1045317"/>
    <lineage>
        <taxon>Bacteria</taxon>
        <taxon>Pseudomonadati</taxon>
        <taxon>Pseudomonadota</taxon>
        <taxon>Alphaproteobacteria</taxon>
        <taxon>Sphingomonadales</taxon>
        <taxon>Sphingomonadaceae</taxon>
        <taxon>Sphingomonas</taxon>
    </lineage>
</organism>
<keyword evidence="5" id="KW-1185">Reference proteome</keyword>
<dbReference type="InterPro" id="IPR018114">
    <property type="entry name" value="TRYPSIN_HIS"/>
</dbReference>
<keyword evidence="1" id="KW-0720">Serine protease</keyword>
<sequence length="666" mass="69155">MIHKSARVALLAASSLASFAVATPALAADTQEWDRQAAFEALRALDPTATLDVVTNHEVPTGPANVLPGTVGANNGSIYSNSQQVLDAAGSINGIGQQIAFIQTGATTAGLSLCTGSLINPRAVITAAHCVYNNPAHRYGSNTGTGGGVSGNFGTGGAPLSSQGIPYSFGFESLNRNCFNAAGLPFTCPAGQKGAYETWRDANFQTVASRHIYNANQVWYGTGSQPVALGGSGEFANQDIAIVTLDTHAKGIPTWTLLFSPLDGPTHATITGYGGAGVGLSGIGNLAGIDYRRRSAENMIDALMSSADWGMSDAIGGGAAQFGALTHPIYWMDFDDPDFDPENLPANFFANVQPGPNPPRNNGYYDFNGLGGTALANEGTTAGGDSGGPLIVDERWDRPVIVGVLTGSWSFNGGIATYGSFSVYPPLFQFWEDIVQNNPYVYASAKAGNGDWFNQGHWVQDMDPNYAIIGSNGELLTGLPDTAQGGADGAVDRFGTVCFLGEDCNTFDGPATPTGNGTPVVTAGGPGSVNFVPNNVEPINSATPGSTIKARYYDVRLHRAGTTTLSQSATIDKLTVAGAGKLKITAPGTLNIWADYEQDGGWTQVDGKLNVGGDAIVKTGLVSGTGTIKSDFMTVVGGHVAPGAETRSVRSRLTAISSWLLPRRCT</sequence>
<dbReference type="PROSITE" id="PS00135">
    <property type="entry name" value="TRYPSIN_SER"/>
    <property type="match status" value="1"/>
</dbReference>
<gene>
    <name evidence="4" type="ORF">H9L13_02920</name>
</gene>
<dbReference type="Proteomes" id="UP000515971">
    <property type="component" value="Chromosome"/>
</dbReference>
<dbReference type="PROSITE" id="PS50240">
    <property type="entry name" value="TRYPSIN_DOM"/>
    <property type="match status" value="1"/>
</dbReference>
<dbReference type="GO" id="GO:0004252">
    <property type="term" value="F:serine-type endopeptidase activity"/>
    <property type="evidence" value="ECO:0007669"/>
    <property type="project" value="InterPro"/>
</dbReference>
<dbReference type="InterPro" id="IPR033116">
    <property type="entry name" value="TRYPSIN_SER"/>
</dbReference>
<keyword evidence="1" id="KW-0378">Hydrolase</keyword>
<reference evidence="4 5" key="1">
    <citation type="submission" date="2020-08" db="EMBL/GenBank/DDBJ databases">
        <title>Genome sequence of Sphingomonas lutea KCTC 23642T.</title>
        <authorList>
            <person name="Hyun D.-W."/>
            <person name="Bae J.-W."/>
        </authorList>
    </citation>
    <scope>NUCLEOTIDE SEQUENCE [LARGE SCALE GENOMIC DNA]</scope>
    <source>
        <strain evidence="4 5">KCTC 23642</strain>
    </source>
</reference>
<evidence type="ECO:0000256" key="2">
    <source>
        <dbReference type="SAM" id="SignalP"/>
    </source>
</evidence>
<dbReference type="PROSITE" id="PS00134">
    <property type="entry name" value="TRYPSIN_HIS"/>
    <property type="match status" value="1"/>
</dbReference>
<dbReference type="AlphaFoldDB" id="A0A7G9SJ65"/>
<protein>
    <submittedName>
        <fullName evidence="4">Trypsin-like serine protease</fullName>
    </submittedName>
</protein>
<dbReference type="Pfam" id="PF00089">
    <property type="entry name" value="Trypsin"/>
    <property type="match status" value="1"/>
</dbReference>
<keyword evidence="1 4" id="KW-0645">Protease</keyword>
<accession>A0A7G9SJ65</accession>
<dbReference type="InterPro" id="IPR009003">
    <property type="entry name" value="Peptidase_S1_PA"/>
</dbReference>
<evidence type="ECO:0000259" key="3">
    <source>
        <dbReference type="PROSITE" id="PS50240"/>
    </source>
</evidence>
<evidence type="ECO:0000256" key="1">
    <source>
        <dbReference type="RuleBase" id="RU363034"/>
    </source>
</evidence>
<dbReference type="KEGG" id="slut:H9L13_02920"/>
<dbReference type="Gene3D" id="2.40.10.10">
    <property type="entry name" value="Trypsin-like serine proteases"/>
    <property type="match status" value="1"/>
</dbReference>
<dbReference type="RefSeq" id="WP_187538881.1">
    <property type="nucleotide sequence ID" value="NZ_CP060718.1"/>
</dbReference>
<feature type="signal peptide" evidence="2">
    <location>
        <begin position="1"/>
        <end position="27"/>
    </location>
</feature>
<proteinExistence type="predicted"/>
<dbReference type="InterPro" id="IPR043504">
    <property type="entry name" value="Peptidase_S1_PA_chymotrypsin"/>
</dbReference>
<evidence type="ECO:0000313" key="4">
    <source>
        <dbReference type="EMBL" id="QNN67890.1"/>
    </source>
</evidence>
<name>A0A7G9SJ65_9SPHN</name>
<feature type="chain" id="PRO_5028946228" evidence="2">
    <location>
        <begin position="28"/>
        <end position="666"/>
    </location>
</feature>
<keyword evidence="2" id="KW-0732">Signal</keyword>
<evidence type="ECO:0000313" key="5">
    <source>
        <dbReference type="Proteomes" id="UP000515971"/>
    </source>
</evidence>
<dbReference type="GO" id="GO:0006508">
    <property type="term" value="P:proteolysis"/>
    <property type="evidence" value="ECO:0007669"/>
    <property type="project" value="UniProtKB-KW"/>
</dbReference>
<dbReference type="SMART" id="SM00020">
    <property type="entry name" value="Tryp_SPc"/>
    <property type="match status" value="1"/>
</dbReference>